<dbReference type="SUPFAM" id="SSF52172">
    <property type="entry name" value="CheY-like"/>
    <property type="match status" value="1"/>
</dbReference>
<dbReference type="Pfam" id="PF00072">
    <property type="entry name" value="Response_reg"/>
    <property type="match status" value="1"/>
</dbReference>
<dbReference type="SMART" id="SM00448">
    <property type="entry name" value="REC"/>
    <property type="match status" value="1"/>
</dbReference>
<sequence>MQNFTAIVLDDSFEEAKILIDHLENIPNLRDILFFNSPHDAMVYLSSNKADILFLDMEMPELNGLEFLKDWASTLPTIVISSHTNYAIDCFDKNNIVDFIQKPVTFNRLLRALNRVYQIMSQGSNKDVIWLKVGRQIQQFNLNDIIYIEADGIYSKIWNTDKSYTLVNDNISEIEQRLQGTKLLRLHKSYIFNSSQIKSIDSKSIFIANKQFPIGVTFKDKLEDILSLYNHSKQ</sequence>
<gene>
    <name evidence="4" type="ORF">QM524_07210</name>
</gene>
<keyword evidence="1" id="KW-0597">Phosphoprotein</keyword>
<comment type="caution">
    <text evidence="4">The sequence shown here is derived from an EMBL/GenBank/DDBJ whole genome shotgun (WGS) entry which is preliminary data.</text>
</comment>
<evidence type="ECO:0000256" key="1">
    <source>
        <dbReference type="PROSITE-ProRule" id="PRU00169"/>
    </source>
</evidence>
<dbReference type="EMBL" id="JASHIF010000007">
    <property type="protein sequence ID" value="MDI9858990.1"/>
    <property type="molecule type" value="Genomic_DNA"/>
</dbReference>
<accession>A0ABT6Y5Z7</accession>
<dbReference type="Proteomes" id="UP001236507">
    <property type="component" value="Unassembled WGS sequence"/>
</dbReference>
<dbReference type="InterPro" id="IPR001789">
    <property type="entry name" value="Sig_transdc_resp-reg_receiver"/>
</dbReference>
<evidence type="ECO:0000313" key="5">
    <source>
        <dbReference type="Proteomes" id="UP001236507"/>
    </source>
</evidence>
<feature type="domain" description="HTH LytTR-type" evidence="3">
    <location>
        <begin position="129"/>
        <end position="203"/>
    </location>
</feature>
<feature type="domain" description="Response regulatory" evidence="2">
    <location>
        <begin position="5"/>
        <end position="117"/>
    </location>
</feature>
<organism evidence="4 5">
    <name type="scientific">Flectobacillus roseus</name>
    <dbReference type="NCBI Taxonomy" id="502259"/>
    <lineage>
        <taxon>Bacteria</taxon>
        <taxon>Pseudomonadati</taxon>
        <taxon>Bacteroidota</taxon>
        <taxon>Cytophagia</taxon>
        <taxon>Cytophagales</taxon>
        <taxon>Flectobacillaceae</taxon>
        <taxon>Flectobacillus</taxon>
    </lineage>
</organism>
<dbReference type="RefSeq" id="WP_283344062.1">
    <property type="nucleotide sequence ID" value="NZ_JASHIF010000007.1"/>
</dbReference>
<dbReference type="InterPro" id="IPR046947">
    <property type="entry name" value="LytR-like"/>
</dbReference>
<protein>
    <submittedName>
        <fullName evidence="4">Response regulator transcription factor</fullName>
    </submittedName>
</protein>
<evidence type="ECO:0000259" key="3">
    <source>
        <dbReference type="PROSITE" id="PS50930"/>
    </source>
</evidence>
<feature type="modified residue" description="4-aspartylphosphate" evidence="1">
    <location>
        <position position="56"/>
    </location>
</feature>
<dbReference type="PROSITE" id="PS50930">
    <property type="entry name" value="HTH_LYTTR"/>
    <property type="match status" value="1"/>
</dbReference>
<evidence type="ECO:0000259" key="2">
    <source>
        <dbReference type="PROSITE" id="PS50110"/>
    </source>
</evidence>
<dbReference type="PANTHER" id="PTHR37299:SF1">
    <property type="entry name" value="STAGE 0 SPORULATION PROTEIN A HOMOLOG"/>
    <property type="match status" value="1"/>
</dbReference>
<dbReference type="Gene3D" id="2.40.50.1020">
    <property type="entry name" value="LytTr DNA-binding domain"/>
    <property type="match status" value="1"/>
</dbReference>
<dbReference type="PROSITE" id="PS50110">
    <property type="entry name" value="RESPONSE_REGULATORY"/>
    <property type="match status" value="1"/>
</dbReference>
<proteinExistence type="predicted"/>
<keyword evidence="5" id="KW-1185">Reference proteome</keyword>
<dbReference type="SMART" id="SM00850">
    <property type="entry name" value="LytTR"/>
    <property type="match status" value="1"/>
</dbReference>
<dbReference type="Gene3D" id="3.40.50.2300">
    <property type="match status" value="1"/>
</dbReference>
<evidence type="ECO:0000313" key="4">
    <source>
        <dbReference type="EMBL" id="MDI9858990.1"/>
    </source>
</evidence>
<dbReference type="PANTHER" id="PTHR37299">
    <property type="entry name" value="TRANSCRIPTIONAL REGULATOR-RELATED"/>
    <property type="match status" value="1"/>
</dbReference>
<reference evidence="4 5" key="1">
    <citation type="submission" date="2023-05" db="EMBL/GenBank/DDBJ databases">
        <title>Novel species of genus Flectobacillus isolated from stream in China.</title>
        <authorList>
            <person name="Lu H."/>
        </authorList>
    </citation>
    <scope>NUCLEOTIDE SEQUENCE [LARGE SCALE GENOMIC DNA]</scope>
    <source>
        <strain evidence="4 5">KCTC 42575</strain>
    </source>
</reference>
<name>A0ABT6Y5Z7_9BACT</name>
<dbReference type="InterPro" id="IPR011006">
    <property type="entry name" value="CheY-like_superfamily"/>
</dbReference>
<dbReference type="Pfam" id="PF04397">
    <property type="entry name" value="LytTR"/>
    <property type="match status" value="1"/>
</dbReference>
<dbReference type="InterPro" id="IPR007492">
    <property type="entry name" value="LytTR_DNA-bd_dom"/>
</dbReference>